<dbReference type="SUPFAM" id="SSF50494">
    <property type="entry name" value="Trypsin-like serine proteases"/>
    <property type="match status" value="1"/>
</dbReference>
<evidence type="ECO:0000313" key="2">
    <source>
        <dbReference type="Proteomes" id="UP000000420"/>
    </source>
</evidence>
<dbReference type="Gene3D" id="2.40.10.120">
    <property type="match status" value="1"/>
</dbReference>
<organism evidence="1 2">
    <name type="scientific">Xanthomonas campestris pv. campestris (strain 8004)</name>
    <dbReference type="NCBI Taxonomy" id="314565"/>
    <lineage>
        <taxon>Bacteria</taxon>
        <taxon>Pseudomonadati</taxon>
        <taxon>Pseudomonadota</taxon>
        <taxon>Gammaproteobacteria</taxon>
        <taxon>Lysobacterales</taxon>
        <taxon>Lysobacteraceae</taxon>
        <taxon>Xanthomonas</taxon>
    </lineage>
</organism>
<evidence type="ECO:0008006" key="3">
    <source>
        <dbReference type="Google" id="ProtNLM"/>
    </source>
</evidence>
<evidence type="ECO:0000313" key="1">
    <source>
        <dbReference type="EMBL" id="AAY47429.1"/>
    </source>
</evidence>
<sequence length="311" mass="33335">MQLASVASRATASLGQVPSRKLWHTLPRRQCWGAWLHHPTFAATHCLTTHSSRSCFATRLNSSIRPQYRIPVSSLRMGLLYTQQWHSYLWRHQLFDFSPVSNLVFALGRNGPGGVQLLGTAFALDKPGLFATASHVAGTEGQNLVLAFKPLAALHDYQDTGDTSIRSFPVQIHALDPFHDLAVLKADVISTSSVVVGGADDATVGTQVASFGFPHADHCRMVLTQQDAEIGARVLIASGGIKAKHLVLNTQARPGQSGSPIFRKTDGRLVGVLVGSYAPGGGGGISLGGVDPHTLHQTTHAVSSEYLSKMY</sequence>
<gene>
    <name evidence="1" type="ordered locus">XC_0344</name>
</gene>
<dbReference type="SMR" id="A0A0H2X2V1"/>
<dbReference type="KEGG" id="xcb:XC_0344"/>
<dbReference type="EMBL" id="CP000050">
    <property type="protein sequence ID" value="AAY47429.1"/>
    <property type="molecule type" value="Genomic_DNA"/>
</dbReference>
<proteinExistence type="predicted"/>
<dbReference type="InterPro" id="IPR009003">
    <property type="entry name" value="Peptidase_S1_PA"/>
</dbReference>
<accession>A0A0H2X2V1</accession>
<name>A0A0H2X2V1_XANC8</name>
<protein>
    <recommendedName>
        <fullName evidence="3">Serine protease</fullName>
    </recommendedName>
</protein>
<dbReference type="Proteomes" id="UP000000420">
    <property type="component" value="Chromosome"/>
</dbReference>
<dbReference type="Pfam" id="PF13365">
    <property type="entry name" value="Trypsin_2"/>
    <property type="match status" value="1"/>
</dbReference>
<reference evidence="1 2" key="1">
    <citation type="journal article" date="2005" name="Genome Res.">
        <title>Comparative and functional genomic analyses of the pathogenicity of phytopathogen Xanthomonas campestris pv. campestris.</title>
        <authorList>
            <person name="Qian W."/>
            <person name="Jia Y."/>
            <person name="Ren S.X."/>
            <person name="He Y.Q."/>
            <person name="Feng J.X."/>
            <person name="Lu L.F."/>
            <person name="Sun Q."/>
            <person name="Ying G."/>
            <person name="Tang D.J."/>
            <person name="Tang H."/>
            <person name="Wu W."/>
            <person name="Hao P."/>
            <person name="Wang L."/>
            <person name="Jiang B.L."/>
            <person name="Zeng S."/>
            <person name="Gu W.Y."/>
            <person name="Lu G."/>
            <person name="Rong L."/>
            <person name="Tian Y."/>
            <person name="Yao Z."/>
            <person name="Fu G."/>
            <person name="Chen B."/>
            <person name="Fang R."/>
            <person name="Qiang B."/>
            <person name="Chen Z."/>
            <person name="Zhao G.P."/>
            <person name="Tang J.L."/>
            <person name="He C."/>
        </authorList>
    </citation>
    <scope>NUCLEOTIDE SEQUENCE [LARGE SCALE GENOMIC DNA]</scope>
    <source>
        <strain evidence="1 2">8004</strain>
    </source>
</reference>
<dbReference type="AlphaFoldDB" id="A0A0H2X2V1"/>
<dbReference type="HOGENOM" id="CLU_077689_0_0_6"/>